<sequence>MISSANYNWKVAISLVVLLLLSFVAISVGPTKITITQIWMSVTQSQDVDFGITQTLWQLRLPRIVMALLAGMALSASGGAFQSVFRNPMSDPYVLGISSGASVGAAIAIILGLNSQLLGIPFFAFLGATSALAIVYWLAFSLKQSEQNTLLLAGIAMSLMLGAIVSLLLVINREQMESIYFWILGGFNAVGWQQIYIVGPVVILSILLLFNYCKDMNLLSMGNETAHSLGINVKQKVAIILLISALSVSIVVSYSGVIGFVGLIVPHMVRFAIGADNRRLLPLAAIWGGIFLILADTIARTVIQPGELPVGSITALFGAPYFFFILIKKSRRHV</sequence>
<evidence type="ECO:0000256" key="7">
    <source>
        <dbReference type="ARBA" id="ARBA00023136"/>
    </source>
</evidence>
<evidence type="ECO:0000256" key="2">
    <source>
        <dbReference type="ARBA" id="ARBA00007935"/>
    </source>
</evidence>
<organism evidence="9 10">
    <name type="scientific">Plebeiibacterium sediminum</name>
    <dbReference type="NCBI Taxonomy" id="2992112"/>
    <lineage>
        <taxon>Bacteria</taxon>
        <taxon>Pseudomonadati</taxon>
        <taxon>Bacteroidota</taxon>
        <taxon>Bacteroidia</taxon>
        <taxon>Marinilabiliales</taxon>
        <taxon>Marinilabiliaceae</taxon>
        <taxon>Plebeiibacterium</taxon>
    </lineage>
</organism>
<dbReference type="InterPro" id="IPR000522">
    <property type="entry name" value="ABC_transptr_permease_BtuC"/>
</dbReference>
<evidence type="ECO:0000256" key="3">
    <source>
        <dbReference type="ARBA" id="ARBA00022448"/>
    </source>
</evidence>
<dbReference type="FunFam" id="1.10.3470.10:FF:000001">
    <property type="entry name" value="Vitamin B12 ABC transporter permease BtuC"/>
    <property type="match status" value="1"/>
</dbReference>
<keyword evidence="4" id="KW-1003">Cell membrane</keyword>
<dbReference type="SUPFAM" id="SSF81345">
    <property type="entry name" value="ABC transporter involved in vitamin B12 uptake, BtuC"/>
    <property type="match status" value="1"/>
</dbReference>
<evidence type="ECO:0000256" key="5">
    <source>
        <dbReference type="ARBA" id="ARBA00022692"/>
    </source>
</evidence>
<reference evidence="9" key="1">
    <citation type="submission" date="2022-10" db="EMBL/GenBank/DDBJ databases">
        <authorList>
            <person name="Yu W.X."/>
        </authorList>
    </citation>
    <scope>NUCLEOTIDE SEQUENCE</scope>
    <source>
        <strain evidence="9">AAT</strain>
    </source>
</reference>
<dbReference type="RefSeq" id="WP_301189565.1">
    <property type="nucleotide sequence ID" value="NZ_JAPDPJ010000009.1"/>
</dbReference>
<keyword evidence="10" id="KW-1185">Reference proteome</keyword>
<feature type="transmembrane region" description="Helical" evidence="8">
    <location>
        <begin position="309"/>
        <end position="327"/>
    </location>
</feature>
<evidence type="ECO:0000256" key="1">
    <source>
        <dbReference type="ARBA" id="ARBA00004651"/>
    </source>
</evidence>
<evidence type="ECO:0000256" key="8">
    <source>
        <dbReference type="SAM" id="Phobius"/>
    </source>
</evidence>
<dbReference type="AlphaFoldDB" id="A0AAE3M2N7"/>
<dbReference type="GO" id="GO:0022857">
    <property type="term" value="F:transmembrane transporter activity"/>
    <property type="evidence" value="ECO:0007669"/>
    <property type="project" value="InterPro"/>
</dbReference>
<evidence type="ECO:0000256" key="4">
    <source>
        <dbReference type="ARBA" id="ARBA00022475"/>
    </source>
</evidence>
<feature type="transmembrane region" description="Helical" evidence="8">
    <location>
        <begin position="150"/>
        <end position="171"/>
    </location>
</feature>
<keyword evidence="5 8" id="KW-0812">Transmembrane</keyword>
<feature type="transmembrane region" description="Helical" evidence="8">
    <location>
        <begin position="119"/>
        <end position="138"/>
    </location>
</feature>
<proteinExistence type="inferred from homology"/>
<keyword evidence="7 8" id="KW-0472">Membrane</keyword>
<evidence type="ECO:0000313" key="10">
    <source>
        <dbReference type="Proteomes" id="UP001209229"/>
    </source>
</evidence>
<dbReference type="Pfam" id="PF01032">
    <property type="entry name" value="FecCD"/>
    <property type="match status" value="1"/>
</dbReference>
<protein>
    <submittedName>
        <fullName evidence="9">Iron ABC transporter permease</fullName>
    </submittedName>
</protein>
<dbReference type="Proteomes" id="UP001209229">
    <property type="component" value="Unassembled WGS sequence"/>
</dbReference>
<gene>
    <name evidence="9" type="ORF">OM075_05910</name>
</gene>
<feature type="transmembrane region" description="Helical" evidence="8">
    <location>
        <begin position="64"/>
        <end position="81"/>
    </location>
</feature>
<dbReference type="Gene3D" id="1.10.3470.10">
    <property type="entry name" value="ABC transporter involved in vitamin B12 uptake, BtuC"/>
    <property type="match status" value="1"/>
</dbReference>
<dbReference type="GO" id="GO:0005886">
    <property type="term" value="C:plasma membrane"/>
    <property type="evidence" value="ECO:0007669"/>
    <property type="project" value="UniProtKB-SubCell"/>
</dbReference>
<keyword evidence="3" id="KW-0813">Transport</keyword>
<dbReference type="CDD" id="cd06550">
    <property type="entry name" value="TM_ABC_iron-siderophores_like"/>
    <property type="match status" value="1"/>
</dbReference>
<name>A0AAE3M2N7_9BACT</name>
<dbReference type="PANTHER" id="PTHR30472:SF25">
    <property type="entry name" value="ABC TRANSPORTER PERMEASE PROTEIN MJ0876-RELATED"/>
    <property type="match status" value="1"/>
</dbReference>
<dbReference type="InterPro" id="IPR037294">
    <property type="entry name" value="ABC_BtuC-like"/>
</dbReference>
<feature type="transmembrane region" description="Helical" evidence="8">
    <location>
        <begin position="93"/>
        <end position="113"/>
    </location>
</feature>
<comment type="caution">
    <text evidence="9">The sequence shown here is derived from an EMBL/GenBank/DDBJ whole genome shotgun (WGS) entry which is preliminary data.</text>
</comment>
<dbReference type="GO" id="GO:0033214">
    <property type="term" value="P:siderophore-iron import into cell"/>
    <property type="evidence" value="ECO:0007669"/>
    <property type="project" value="TreeGrafter"/>
</dbReference>
<dbReference type="EMBL" id="JAPDPJ010000009">
    <property type="protein sequence ID" value="MCW3785993.1"/>
    <property type="molecule type" value="Genomic_DNA"/>
</dbReference>
<evidence type="ECO:0000313" key="9">
    <source>
        <dbReference type="EMBL" id="MCW3785993.1"/>
    </source>
</evidence>
<keyword evidence="6 8" id="KW-1133">Transmembrane helix</keyword>
<comment type="subcellular location">
    <subcellularLocation>
        <location evidence="1">Cell membrane</location>
        <topology evidence="1">Multi-pass membrane protein</topology>
    </subcellularLocation>
</comment>
<feature type="transmembrane region" description="Helical" evidence="8">
    <location>
        <begin position="191"/>
        <end position="212"/>
    </location>
</feature>
<dbReference type="PANTHER" id="PTHR30472">
    <property type="entry name" value="FERRIC ENTEROBACTIN TRANSPORT SYSTEM PERMEASE PROTEIN"/>
    <property type="match status" value="1"/>
</dbReference>
<feature type="transmembrane region" description="Helical" evidence="8">
    <location>
        <begin position="280"/>
        <end position="303"/>
    </location>
</feature>
<accession>A0AAE3M2N7</accession>
<comment type="similarity">
    <text evidence="2">Belongs to the binding-protein-dependent transport system permease family. FecCD subfamily.</text>
</comment>
<feature type="transmembrane region" description="Helical" evidence="8">
    <location>
        <begin position="233"/>
        <end position="251"/>
    </location>
</feature>
<evidence type="ECO:0000256" key="6">
    <source>
        <dbReference type="ARBA" id="ARBA00022989"/>
    </source>
</evidence>